<protein>
    <submittedName>
        <fullName evidence="5">AcrR family transcriptional regulator</fullName>
    </submittedName>
</protein>
<dbReference type="EMBL" id="JADBEB010000001">
    <property type="protein sequence ID" value="MBE1488113.1"/>
    <property type="molecule type" value="Genomic_DNA"/>
</dbReference>
<reference evidence="5" key="1">
    <citation type="submission" date="2020-10" db="EMBL/GenBank/DDBJ databases">
        <title>Sequencing the genomes of 1000 actinobacteria strains.</title>
        <authorList>
            <person name="Klenk H.-P."/>
        </authorList>
    </citation>
    <scope>NUCLEOTIDE SEQUENCE</scope>
    <source>
        <strain evidence="5">DSM 46832</strain>
    </source>
</reference>
<gene>
    <name evidence="5" type="ORF">H4W31_003751</name>
</gene>
<dbReference type="Proteomes" id="UP000649753">
    <property type="component" value="Unassembled WGS sequence"/>
</dbReference>
<evidence type="ECO:0000256" key="1">
    <source>
        <dbReference type="ARBA" id="ARBA00023125"/>
    </source>
</evidence>
<evidence type="ECO:0000259" key="4">
    <source>
        <dbReference type="PROSITE" id="PS50977"/>
    </source>
</evidence>
<keyword evidence="1 2" id="KW-0238">DNA-binding</keyword>
<dbReference type="AlphaFoldDB" id="A0A927QZZ2"/>
<feature type="region of interest" description="Disordered" evidence="3">
    <location>
        <begin position="235"/>
        <end position="281"/>
    </location>
</feature>
<dbReference type="GO" id="GO:0003677">
    <property type="term" value="F:DNA binding"/>
    <property type="evidence" value="ECO:0007669"/>
    <property type="project" value="UniProtKB-UniRule"/>
</dbReference>
<evidence type="ECO:0000256" key="3">
    <source>
        <dbReference type="SAM" id="MobiDB-lite"/>
    </source>
</evidence>
<dbReference type="PROSITE" id="PS50977">
    <property type="entry name" value="HTH_TETR_2"/>
    <property type="match status" value="1"/>
</dbReference>
<dbReference type="Pfam" id="PF00440">
    <property type="entry name" value="TetR_N"/>
    <property type="match status" value="1"/>
</dbReference>
<dbReference type="Pfam" id="PF17940">
    <property type="entry name" value="TetR_C_31"/>
    <property type="match status" value="1"/>
</dbReference>
<feature type="region of interest" description="Disordered" evidence="3">
    <location>
        <begin position="71"/>
        <end position="109"/>
    </location>
</feature>
<dbReference type="InterPro" id="IPR041583">
    <property type="entry name" value="TetR_C_31"/>
</dbReference>
<evidence type="ECO:0000256" key="2">
    <source>
        <dbReference type="PROSITE-ProRule" id="PRU00335"/>
    </source>
</evidence>
<dbReference type="InterPro" id="IPR009057">
    <property type="entry name" value="Homeodomain-like_sf"/>
</dbReference>
<feature type="DNA-binding region" description="H-T-H motif" evidence="2">
    <location>
        <begin position="28"/>
        <end position="47"/>
    </location>
</feature>
<dbReference type="SUPFAM" id="SSF46689">
    <property type="entry name" value="Homeodomain-like"/>
    <property type="match status" value="1"/>
</dbReference>
<sequence>MAVRRDRFAVITDAAIELLAELGMRGLTHRAVDARAGLPLGSTSAYFRTRKALIEAVVRRLADLDRADLEATELPTEEPTTPGSAGPASPAPASAGPASATAGSAVSISGTEPLGPRDLDLLAGRIAGLLDQWLTVGRTRTLARYACLLEATHHPELRDILAYGTASRTQARALLSRAGAADPEQRGNHLVACVDGLLFDRLVGAGSLTAPAPGSEQSRRDLHQAVRTVLFAMAGIDPGSTGTEPPSTADPPSTGTGTGTGAPPTADLPPTGASTGASTGR</sequence>
<feature type="domain" description="HTH tetR-type" evidence="4">
    <location>
        <begin position="5"/>
        <end position="65"/>
    </location>
</feature>
<comment type="caution">
    <text evidence="5">The sequence shown here is derived from an EMBL/GenBank/DDBJ whole genome shotgun (WGS) entry which is preliminary data.</text>
</comment>
<feature type="compositionally biased region" description="Low complexity" evidence="3">
    <location>
        <begin position="72"/>
        <end position="105"/>
    </location>
</feature>
<evidence type="ECO:0000313" key="5">
    <source>
        <dbReference type="EMBL" id="MBE1488113.1"/>
    </source>
</evidence>
<accession>A0A927QZZ2</accession>
<evidence type="ECO:0000313" key="6">
    <source>
        <dbReference type="Proteomes" id="UP000649753"/>
    </source>
</evidence>
<feature type="compositionally biased region" description="Low complexity" evidence="3">
    <location>
        <begin position="245"/>
        <end position="273"/>
    </location>
</feature>
<keyword evidence="6" id="KW-1185">Reference proteome</keyword>
<dbReference type="Gene3D" id="1.10.357.10">
    <property type="entry name" value="Tetracycline Repressor, domain 2"/>
    <property type="match status" value="2"/>
</dbReference>
<organism evidence="5 6">
    <name type="scientific">Plantactinospora soyae</name>
    <dbReference type="NCBI Taxonomy" id="1544732"/>
    <lineage>
        <taxon>Bacteria</taxon>
        <taxon>Bacillati</taxon>
        <taxon>Actinomycetota</taxon>
        <taxon>Actinomycetes</taxon>
        <taxon>Micromonosporales</taxon>
        <taxon>Micromonosporaceae</taxon>
        <taxon>Plantactinospora</taxon>
    </lineage>
</organism>
<dbReference type="InterPro" id="IPR001647">
    <property type="entry name" value="HTH_TetR"/>
</dbReference>
<name>A0A927QZZ2_9ACTN</name>
<dbReference type="RefSeq" id="WP_225945584.1">
    <property type="nucleotide sequence ID" value="NZ_JADBEB010000001.1"/>
</dbReference>
<proteinExistence type="predicted"/>